<dbReference type="Gene3D" id="2.40.50.1020">
    <property type="entry name" value="LytTr DNA-binding domain"/>
    <property type="match status" value="1"/>
</dbReference>
<dbReference type="PROSITE" id="PS50930">
    <property type="entry name" value="HTH_LYTTR"/>
    <property type="match status" value="1"/>
</dbReference>
<evidence type="ECO:0000313" key="5">
    <source>
        <dbReference type="EMBL" id="WKW16086.1"/>
    </source>
</evidence>
<dbReference type="SMART" id="SM00448">
    <property type="entry name" value="REC"/>
    <property type="match status" value="1"/>
</dbReference>
<dbReference type="InterPro" id="IPR046947">
    <property type="entry name" value="LytR-like"/>
</dbReference>
<reference evidence="4" key="1">
    <citation type="submission" date="2023-07" db="EMBL/GenBank/DDBJ databases">
        <authorList>
            <person name="Haufschild T."/>
            <person name="Kallscheuer N."/>
            <person name="Hammer J."/>
            <person name="Kohn T."/>
            <person name="Kabuu M."/>
            <person name="Jogler M."/>
            <person name="Wohfarth N."/>
            <person name="Heuer A."/>
            <person name="Rohde M."/>
            <person name="van Teeseling M.C.F."/>
            <person name="Jogler C."/>
        </authorList>
    </citation>
    <scope>NUCLEOTIDE SEQUENCE</scope>
    <source>
        <strain evidence="4">Strain 138</strain>
        <strain evidence="5">Strain 318</strain>
    </source>
</reference>
<evidence type="ECO:0000313" key="6">
    <source>
        <dbReference type="Proteomes" id="UP001229955"/>
    </source>
</evidence>
<feature type="domain" description="Response regulatory" evidence="2">
    <location>
        <begin position="4"/>
        <end position="117"/>
    </location>
</feature>
<dbReference type="Pfam" id="PF04397">
    <property type="entry name" value="LytTR"/>
    <property type="match status" value="1"/>
</dbReference>
<dbReference type="RefSeq" id="WP_367886040.1">
    <property type="nucleotide sequence ID" value="NZ_CP130612.1"/>
</dbReference>
<dbReference type="InterPro" id="IPR007492">
    <property type="entry name" value="LytTR_DNA-bd_dom"/>
</dbReference>
<sequence length="272" mass="29869">MITRVLIADDEPLARERLRELLRSLAPGAALREVGDGGAAVEAIRDWAPDAVFLDVQMPGGDGFAVVSAIGAQAMPPTCFVTAYDAHALRAFEVAAVDYVLKPFDDARFEAAWTRLAQVHAARSLVDEARRFSALLAAVAGTAATTGGGESENPASAATGRFAERLVIRDGDRSYPVQVSDIRWIQSDGNYVDLFTPAGRHTLRETLQELERRLDPARFVRIHRRVIVAIDQIRELQPWFAGDQVLILRDGTKLRVSRTRREAVVSRLEGRG</sequence>
<dbReference type="Proteomes" id="UP001229955">
    <property type="component" value="Chromosome"/>
</dbReference>
<dbReference type="EMBL" id="CP130613">
    <property type="protein sequence ID" value="WKW16086.1"/>
    <property type="molecule type" value="Genomic_DNA"/>
</dbReference>
<dbReference type="SUPFAM" id="SSF52172">
    <property type="entry name" value="CheY-like"/>
    <property type="match status" value="1"/>
</dbReference>
<dbReference type="SMART" id="SM00850">
    <property type="entry name" value="LytTR"/>
    <property type="match status" value="1"/>
</dbReference>
<name>A0AA49JW88_9BACT</name>
<dbReference type="Pfam" id="PF00072">
    <property type="entry name" value="Response_reg"/>
    <property type="match status" value="1"/>
</dbReference>
<organism evidence="4">
    <name type="scientific">Pseudogemmatithrix spongiicola</name>
    <dbReference type="NCBI Taxonomy" id="3062599"/>
    <lineage>
        <taxon>Bacteria</taxon>
        <taxon>Pseudomonadati</taxon>
        <taxon>Gemmatimonadota</taxon>
        <taxon>Gemmatimonadia</taxon>
        <taxon>Gemmatimonadales</taxon>
        <taxon>Gemmatimonadaceae</taxon>
        <taxon>Pseudogemmatithrix</taxon>
    </lineage>
</organism>
<evidence type="ECO:0000259" key="2">
    <source>
        <dbReference type="PROSITE" id="PS50110"/>
    </source>
</evidence>
<dbReference type="KEGG" id="pspc:Strain318_002495"/>
<accession>A0AA49K1X4</accession>
<keyword evidence="6" id="KW-1185">Reference proteome</keyword>
<dbReference type="InterPro" id="IPR011006">
    <property type="entry name" value="CheY-like_superfamily"/>
</dbReference>
<keyword evidence="1" id="KW-0597">Phosphoprotein</keyword>
<proteinExistence type="predicted"/>
<dbReference type="PANTHER" id="PTHR37299">
    <property type="entry name" value="TRANSCRIPTIONAL REGULATOR-RELATED"/>
    <property type="match status" value="1"/>
</dbReference>
<dbReference type="InterPro" id="IPR001789">
    <property type="entry name" value="Sig_transdc_resp-reg_receiver"/>
</dbReference>
<evidence type="ECO:0000313" key="4">
    <source>
        <dbReference type="EMBL" id="WKW13179.1"/>
    </source>
</evidence>
<feature type="modified residue" description="4-aspartylphosphate" evidence="1">
    <location>
        <position position="55"/>
    </location>
</feature>
<evidence type="ECO:0000256" key="1">
    <source>
        <dbReference type="PROSITE-ProRule" id="PRU00169"/>
    </source>
</evidence>
<evidence type="ECO:0000259" key="3">
    <source>
        <dbReference type="PROSITE" id="PS50930"/>
    </source>
</evidence>
<keyword evidence="4" id="KW-0238">DNA-binding</keyword>
<dbReference type="PROSITE" id="PS50110">
    <property type="entry name" value="RESPONSE_REGULATORY"/>
    <property type="match status" value="1"/>
</dbReference>
<dbReference type="Gene3D" id="3.40.50.2300">
    <property type="match status" value="1"/>
</dbReference>
<gene>
    <name evidence="4" type="ORF">Strain138_002495</name>
    <name evidence="5" type="ORF">Strain318_002495</name>
</gene>
<dbReference type="GO" id="GO:0000156">
    <property type="term" value="F:phosphorelay response regulator activity"/>
    <property type="evidence" value="ECO:0007669"/>
    <property type="project" value="InterPro"/>
</dbReference>
<accession>A0AA49JW88</accession>
<protein>
    <submittedName>
        <fullName evidence="4">LytTR family DNA-binding domain-containing protein</fullName>
    </submittedName>
</protein>
<dbReference type="PANTHER" id="PTHR37299:SF1">
    <property type="entry name" value="STAGE 0 SPORULATION PROTEIN A HOMOLOG"/>
    <property type="match status" value="1"/>
</dbReference>
<feature type="domain" description="HTH LytTR-type" evidence="3">
    <location>
        <begin position="166"/>
        <end position="270"/>
    </location>
</feature>
<dbReference type="GO" id="GO:0003677">
    <property type="term" value="F:DNA binding"/>
    <property type="evidence" value="ECO:0007669"/>
    <property type="project" value="UniProtKB-KW"/>
</dbReference>
<dbReference type="AlphaFoldDB" id="A0AA49JW88"/>
<dbReference type="EMBL" id="CP130612">
    <property type="protein sequence ID" value="WKW13179.1"/>
    <property type="molecule type" value="Genomic_DNA"/>
</dbReference>